<evidence type="ECO:0000313" key="2">
    <source>
        <dbReference type="Proteomes" id="UP000626109"/>
    </source>
</evidence>
<dbReference type="Proteomes" id="UP000626109">
    <property type="component" value="Unassembled WGS sequence"/>
</dbReference>
<dbReference type="AlphaFoldDB" id="A0A813JRW0"/>
<organism evidence="1 2">
    <name type="scientific">Polarella glacialis</name>
    <name type="common">Dinoflagellate</name>
    <dbReference type="NCBI Taxonomy" id="89957"/>
    <lineage>
        <taxon>Eukaryota</taxon>
        <taxon>Sar</taxon>
        <taxon>Alveolata</taxon>
        <taxon>Dinophyceae</taxon>
        <taxon>Suessiales</taxon>
        <taxon>Suessiaceae</taxon>
        <taxon>Polarella</taxon>
    </lineage>
</organism>
<dbReference type="EMBL" id="CAJNNW010026284">
    <property type="protein sequence ID" value="CAE8684176.1"/>
    <property type="molecule type" value="Genomic_DNA"/>
</dbReference>
<evidence type="ECO:0000313" key="1">
    <source>
        <dbReference type="EMBL" id="CAE8684176.1"/>
    </source>
</evidence>
<accession>A0A813JRW0</accession>
<gene>
    <name evidence="1" type="ORF">PGLA2088_LOCUS23845</name>
</gene>
<comment type="caution">
    <text evidence="1">The sequence shown here is derived from an EMBL/GenBank/DDBJ whole genome shotgun (WGS) entry which is preliminary data.</text>
</comment>
<sequence length="218" mass="23177">MSNCIYCCTHVHVATNEHRCTPARCLWLSLFTGISLQWDTLPCLLYIKLNLLIGLFNIKEMAISARFSTLALALSLLQLGAVNSDLVEVSADDLMAGVAEEDCFEGNCCEDGLAALSLAQLRATVLRKDAASKASAPSLIGESDLSAAIAGEDAEGSGVAFYQTAAKLDRKATASRVSVTVDADGNFAGAGSDLRRTLSIVLMLYQSPLNREYQTGCS</sequence>
<proteinExistence type="predicted"/>
<name>A0A813JRW0_POLGL</name>
<protein>
    <submittedName>
        <fullName evidence="1">Uncharacterized protein</fullName>
    </submittedName>
</protein>
<reference evidence="1" key="1">
    <citation type="submission" date="2021-02" db="EMBL/GenBank/DDBJ databases">
        <authorList>
            <person name="Dougan E. K."/>
            <person name="Rhodes N."/>
            <person name="Thang M."/>
            <person name="Chan C."/>
        </authorList>
    </citation>
    <scope>NUCLEOTIDE SEQUENCE</scope>
</reference>